<comment type="caution">
    <text evidence="4">Lacks conserved residue(s) required for the propagation of feature annotation.</text>
</comment>
<keyword evidence="7" id="KW-1185">Reference proteome</keyword>
<evidence type="ECO:0000313" key="7">
    <source>
        <dbReference type="Proteomes" id="UP000269721"/>
    </source>
</evidence>
<name>A0A4P9WGM3_9FUNG</name>
<accession>A0A4P9WGM3</accession>
<dbReference type="InterPro" id="IPR017853">
    <property type="entry name" value="GH"/>
</dbReference>
<keyword evidence="3" id="KW-0326">Glycosidase</keyword>
<evidence type="ECO:0000256" key="1">
    <source>
        <dbReference type="ARBA" id="ARBA00007754"/>
    </source>
</evidence>
<dbReference type="InterPro" id="IPR000805">
    <property type="entry name" value="Glyco_hydro_26"/>
</dbReference>
<dbReference type="Gene3D" id="3.20.20.80">
    <property type="entry name" value="Glycosidases"/>
    <property type="match status" value="1"/>
</dbReference>
<dbReference type="GO" id="GO:0016985">
    <property type="term" value="F:mannan endo-1,4-beta-mannosidase activity"/>
    <property type="evidence" value="ECO:0007669"/>
    <property type="project" value="InterPro"/>
</dbReference>
<dbReference type="PANTHER" id="PTHR40079">
    <property type="entry name" value="MANNAN ENDO-1,4-BETA-MANNOSIDASE E-RELATED"/>
    <property type="match status" value="1"/>
</dbReference>
<keyword evidence="2" id="KW-0378">Hydrolase</keyword>
<evidence type="ECO:0000256" key="4">
    <source>
        <dbReference type="PROSITE-ProRule" id="PRU01100"/>
    </source>
</evidence>
<dbReference type="SUPFAM" id="SSF51445">
    <property type="entry name" value="(Trans)glycosidases"/>
    <property type="match status" value="1"/>
</dbReference>
<evidence type="ECO:0000259" key="5">
    <source>
        <dbReference type="PROSITE" id="PS51764"/>
    </source>
</evidence>
<dbReference type="PROSITE" id="PS51764">
    <property type="entry name" value="GH26"/>
    <property type="match status" value="1"/>
</dbReference>
<dbReference type="AlphaFoldDB" id="A0A4P9WGM3"/>
<sequence>MNGNWNPWGQKPRHYVAFWKSVYNAVQAVPGAAGKVSFVWAPNISGGGYPWGGLGTAPFVNNGTDTPKTAANALNADEFTALDTNGDQILDAADDPYLPYWPGPQYVHWIGAS</sequence>
<feature type="domain" description="GH26" evidence="5">
    <location>
        <begin position="1"/>
        <end position="113"/>
    </location>
</feature>
<evidence type="ECO:0000256" key="3">
    <source>
        <dbReference type="ARBA" id="ARBA00023295"/>
    </source>
</evidence>
<dbReference type="Proteomes" id="UP000269721">
    <property type="component" value="Unassembled WGS sequence"/>
</dbReference>
<dbReference type="EMBL" id="KZ995506">
    <property type="protein sequence ID" value="RKO90538.1"/>
    <property type="molecule type" value="Genomic_DNA"/>
</dbReference>
<protein>
    <recommendedName>
        <fullName evidence="5">GH26 domain-containing protein</fullName>
    </recommendedName>
</protein>
<proteinExistence type="inferred from homology"/>
<feature type="non-terminal residue" evidence="6">
    <location>
        <position position="113"/>
    </location>
</feature>
<evidence type="ECO:0000256" key="2">
    <source>
        <dbReference type="ARBA" id="ARBA00022801"/>
    </source>
</evidence>
<comment type="similarity">
    <text evidence="1 4">Belongs to the glycosyl hydrolase 26 family.</text>
</comment>
<dbReference type="InterPro" id="IPR022790">
    <property type="entry name" value="GH26_dom"/>
</dbReference>
<evidence type="ECO:0000313" key="6">
    <source>
        <dbReference type="EMBL" id="RKO90538.1"/>
    </source>
</evidence>
<gene>
    <name evidence="6" type="ORF">BDK51DRAFT_10402</name>
</gene>
<organism evidence="6 7">
    <name type="scientific">Blyttiomyces helicus</name>
    <dbReference type="NCBI Taxonomy" id="388810"/>
    <lineage>
        <taxon>Eukaryota</taxon>
        <taxon>Fungi</taxon>
        <taxon>Fungi incertae sedis</taxon>
        <taxon>Chytridiomycota</taxon>
        <taxon>Chytridiomycota incertae sedis</taxon>
        <taxon>Chytridiomycetes</taxon>
        <taxon>Chytridiomycetes incertae sedis</taxon>
        <taxon>Blyttiomyces</taxon>
    </lineage>
</organism>
<dbReference type="OrthoDB" id="428177at2759"/>
<dbReference type="PANTHER" id="PTHR40079:SF4">
    <property type="entry name" value="GH26 DOMAIN-CONTAINING PROTEIN-RELATED"/>
    <property type="match status" value="1"/>
</dbReference>
<reference evidence="7" key="1">
    <citation type="journal article" date="2018" name="Nat. Microbiol.">
        <title>Leveraging single-cell genomics to expand the fungal tree of life.</title>
        <authorList>
            <person name="Ahrendt S.R."/>
            <person name="Quandt C.A."/>
            <person name="Ciobanu D."/>
            <person name="Clum A."/>
            <person name="Salamov A."/>
            <person name="Andreopoulos B."/>
            <person name="Cheng J.F."/>
            <person name="Woyke T."/>
            <person name="Pelin A."/>
            <person name="Henrissat B."/>
            <person name="Reynolds N.K."/>
            <person name="Benny G.L."/>
            <person name="Smith M.E."/>
            <person name="James T.Y."/>
            <person name="Grigoriev I.V."/>
        </authorList>
    </citation>
    <scope>NUCLEOTIDE SEQUENCE [LARGE SCALE GENOMIC DNA]</scope>
</reference>
<dbReference type="GO" id="GO:0006080">
    <property type="term" value="P:substituted mannan metabolic process"/>
    <property type="evidence" value="ECO:0007669"/>
    <property type="project" value="InterPro"/>
</dbReference>